<sequence>MRTPPSRTIIALSLPLLFMISTGYFISQNTGNPDHQSLKALQRGELLTQQKRYPGAIKQLTLAATSTSQYAEQSHQRLRQLASIEHLQQLSIKEFTALSRSLIEYADKQPSSTFSLLQLWKYGGSTELSIEQRLILSQLIDSQQQLGASKSISSTRVSERYTDIYEQRLTLNANDHIAAQKLVTLYYQQRKMSQMIDLLQQHRNHLGSSEAAGILGQLYLNADNKGAAYQYLAAYSQPRLVRLEKAKKQLSTPPSPQQLKRYHDALSITPVAEKLARLLVTLANTGQPQQRQQRLDQADKILAIIHQEDDISESNTTDAS</sequence>
<proteinExistence type="predicted"/>
<evidence type="ECO:0000313" key="1">
    <source>
        <dbReference type="EMBL" id="ROS01004.1"/>
    </source>
</evidence>
<protein>
    <submittedName>
        <fullName evidence="1">Uncharacterized protein</fullName>
    </submittedName>
</protein>
<reference evidence="1 2" key="1">
    <citation type="submission" date="2018-11" db="EMBL/GenBank/DDBJ databases">
        <title>Genomic Encyclopedia of Type Strains, Phase IV (KMG-IV): sequencing the most valuable type-strain genomes for metagenomic binning, comparative biology and taxonomic classification.</title>
        <authorList>
            <person name="Goeker M."/>
        </authorList>
    </citation>
    <scope>NUCLEOTIDE SEQUENCE [LARGE SCALE GENOMIC DNA]</scope>
    <source>
        <strain evidence="1 2">DSM 100316</strain>
    </source>
</reference>
<dbReference type="RefSeq" id="WP_148059344.1">
    <property type="nucleotide sequence ID" value="NZ_RKHR01000004.1"/>
</dbReference>
<evidence type="ECO:0000313" key="2">
    <source>
        <dbReference type="Proteomes" id="UP000275394"/>
    </source>
</evidence>
<comment type="caution">
    <text evidence="1">The sequence shown here is derived from an EMBL/GenBank/DDBJ whole genome shotgun (WGS) entry which is preliminary data.</text>
</comment>
<dbReference type="EMBL" id="RKHR01000004">
    <property type="protein sequence ID" value="ROS01004.1"/>
    <property type="molecule type" value="Genomic_DNA"/>
</dbReference>
<name>A0A3N2DMH9_9GAMM</name>
<dbReference type="Proteomes" id="UP000275394">
    <property type="component" value="Unassembled WGS sequence"/>
</dbReference>
<organism evidence="1 2">
    <name type="scientific">Sinobacterium caligoides</name>
    <dbReference type="NCBI Taxonomy" id="933926"/>
    <lineage>
        <taxon>Bacteria</taxon>
        <taxon>Pseudomonadati</taxon>
        <taxon>Pseudomonadota</taxon>
        <taxon>Gammaproteobacteria</taxon>
        <taxon>Cellvibrionales</taxon>
        <taxon>Spongiibacteraceae</taxon>
        <taxon>Sinobacterium</taxon>
    </lineage>
</organism>
<gene>
    <name evidence="1" type="ORF">EDC56_1427</name>
</gene>
<keyword evidence="2" id="KW-1185">Reference proteome</keyword>
<accession>A0A3N2DMH9</accession>
<dbReference type="AlphaFoldDB" id="A0A3N2DMH9"/>